<feature type="domain" description="BFD-like [2Fe-2S]-binding" evidence="16">
    <location>
        <begin position="415"/>
        <end position="463"/>
    </location>
</feature>
<dbReference type="Pfam" id="PF01266">
    <property type="entry name" value="DAO"/>
    <property type="match status" value="1"/>
</dbReference>
<dbReference type="InterPro" id="IPR017752">
    <property type="entry name" value="G3P_DH_GlpA_su"/>
</dbReference>
<dbReference type="GO" id="GO:0010181">
    <property type="term" value="F:FMN binding"/>
    <property type="evidence" value="ECO:0007669"/>
    <property type="project" value="InterPro"/>
</dbReference>
<dbReference type="GO" id="GO:0005886">
    <property type="term" value="C:plasma membrane"/>
    <property type="evidence" value="ECO:0007669"/>
    <property type="project" value="UniProtKB-SubCell"/>
</dbReference>
<dbReference type="PANTHER" id="PTHR11985">
    <property type="entry name" value="GLYCEROL-3-PHOSPHATE DEHYDROGENASE"/>
    <property type="match status" value="1"/>
</dbReference>
<dbReference type="NCBIfam" id="NF008313">
    <property type="entry name" value="PRK11101.1"/>
    <property type="match status" value="1"/>
</dbReference>
<evidence type="ECO:0000256" key="13">
    <source>
        <dbReference type="ARBA" id="ARBA00049055"/>
    </source>
</evidence>
<keyword evidence="10" id="KW-0274">FAD</keyword>
<dbReference type="Pfam" id="PF04324">
    <property type="entry name" value="Fer2_BFD"/>
    <property type="match status" value="1"/>
</dbReference>
<dbReference type="InterPro" id="IPR036188">
    <property type="entry name" value="FAD/NAD-bd_sf"/>
</dbReference>
<protein>
    <recommendedName>
        <fullName evidence="7 14">Glycerol-3-phosphate dehydrogenase</fullName>
        <ecNumber evidence="7 14">1.1.5.3</ecNumber>
    </recommendedName>
</protein>
<dbReference type="Gene3D" id="3.30.9.10">
    <property type="entry name" value="D-Amino Acid Oxidase, subunit A, domain 2"/>
    <property type="match status" value="1"/>
</dbReference>
<evidence type="ECO:0000256" key="4">
    <source>
        <dbReference type="ARBA" id="ARBA00005157"/>
    </source>
</evidence>
<comment type="subcellular location">
    <subcellularLocation>
        <location evidence="3">Cell membrane</location>
        <topology evidence="3">Peripheral membrane protein</topology>
    </subcellularLocation>
</comment>
<dbReference type="AlphaFoldDB" id="A0A1L7RA48"/>
<dbReference type="GO" id="GO:0009331">
    <property type="term" value="C:glycerol-3-phosphate dehydrogenase (FAD) complex"/>
    <property type="evidence" value="ECO:0007669"/>
    <property type="project" value="UniProtKB-UniRule"/>
</dbReference>
<dbReference type="GO" id="GO:0004368">
    <property type="term" value="F:glycerol-3-phosphate dehydrogenase (quinone) activity"/>
    <property type="evidence" value="ECO:0007669"/>
    <property type="project" value="UniProtKB-EC"/>
</dbReference>
<evidence type="ECO:0000259" key="16">
    <source>
        <dbReference type="Pfam" id="PF04324"/>
    </source>
</evidence>
<dbReference type="SUPFAM" id="SSF51905">
    <property type="entry name" value="FAD/NAD(P)-binding domain"/>
    <property type="match status" value="1"/>
</dbReference>
<keyword evidence="11 14" id="KW-0560">Oxidoreductase</keyword>
<evidence type="ECO:0000259" key="15">
    <source>
        <dbReference type="Pfam" id="PF01266"/>
    </source>
</evidence>
<evidence type="ECO:0000256" key="7">
    <source>
        <dbReference type="ARBA" id="ARBA00013029"/>
    </source>
</evidence>
<comment type="subunit">
    <text evidence="6">Composed of a catalytic GlpA/B dimer and of membrane bound GlpC.</text>
</comment>
<comment type="similarity">
    <text evidence="5 14">Belongs to the FAD-dependent glycerol-3-phosphate dehydrogenase family.</text>
</comment>
<evidence type="ECO:0000256" key="2">
    <source>
        <dbReference type="ARBA" id="ARBA00001974"/>
    </source>
</evidence>
<dbReference type="InterPro" id="IPR041854">
    <property type="entry name" value="BFD-like_2Fe2S-bd_dom_sf"/>
</dbReference>
<evidence type="ECO:0000256" key="10">
    <source>
        <dbReference type="ARBA" id="ARBA00022827"/>
    </source>
</evidence>
<evidence type="ECO:0000256" key="8">
    <source>
        <dbReference type="ARBA" id="ARBA00022475"/>
    </source>
</evidence>
<dbReference type="PANTHER" id="PTHR11985:SF35">
    <property type="entry name" value="ANAEROBIC GLYCEROL-3-PHOSPHATE DEHYDROGENASE SUBUNIT A"/>
    <property type="match status" value="1"/>
</dbReference>
<accession>A0A1L7RA48</accession>
<reference evidence="17" key="1">
    <citation type="submission" date="2014-07" db="EMBL/GenBank/DDBJ databases">
        <authorList>
            <person name="Zhang J.E."/>
            <person name="Yang H."/>
            <person name="Guo J."/>
            <person name="Deng Z."/>
            <person name="Luo H."/>
            <person name="Luo M."/>
            <person name="Zhao B."/>
        </authorList>
    </citation>
    <scope>NUCLEOTIDE SEQUENCE</scope>
    <source>
        <strain evidence="17">AM4</strain>
    </source>
</reference>
<keyword evidence="8" id="KW-1003">Cell membrane</keyword>
<organism evidence="17">
    <name type="scientific">Actinomyces succiniciruminis</name>
    <dbReference type="NCBI Taxonomy" id="1522002"/>
    <lineage>
        <taxon>Bacteria</taxon>
        <taxon>Bacillati</taxon>
        <taxon>Actinomycetota</taxon>
        <taxon>Actinomycetes</taxon>
        <taxon>Actinomycetales</taxon>
        <taxon>Actinomycetaceae</taxon>
        <taxon>Actinomyces</taxon>
    </lineage>
</organism>
<dbReference type="Gene3D" id="3.50.50.60">
    <property type="entry name" value="FAD/NAD(P)-binding domain"/>
    <property type="match status" value="1"/>
</dbReference>
<keyword evidence="9 14" id="KW-0285">Flavoprotein</keyword>
<evidence type="ECO:0000256" key="1">
    <source>
        <dbReference type="ARBA" id="ARBA00001917"/>
    </source>
</evidence>
<dbReference type="InterPro" id="IPR007419">
    <property type="entry name" value="BFD-like_2Fe2S-bd_dom"/>
</dbReference>
<dbReference type="Gene3D" id="1.10.10.1100">
    <property type="entry name" value="BFD-like [2Fe-2S]-binding domain"/>
    <property type="match status" value="1"/>
</dbReference>
<dbReference type="GO" id="GO:0050660">
    <property type="term" value="F:flavin adenine dinucleotide binding"/>
    <property type="evidence" value="ECO:0007669"/>
    <property type="project" value="InterPro"/>
</dbReference>
<dbReference type="UniPathway" id="UPA00618">
    <property type="reaction ID" value="UER00673"/>
</dbReference>
<evidence type="ECO:0000256" key="9">
    <source>
        <dbReference type="ARBA" id="ARBA00022630"/>
    </source>
</evidence>
<comment type="catalytic activity">
    <reaction evidence="13 14">
        <text>a quinone + sn-glycerol 3-phosphate = dihydroxyacetone phosphate + a quinol</text>
        <dbReference type="Rhea" id="RHEA:18977"/>
        <dbReference type="ChEBI" id="CHEBI:24646"/>
        <dbReference type="ChEBI" id="CHEBI:57597"/>
        <dbReference type="ChEBI" id="CHEBI:57642"/>
        <dbReference type="ChEBI" id="CHEBI:132124"/>
        <dbReference type="EC" id="1.1.5.3"/>
    </reaction>
</comment>
<dbReference type="EC" id="1.1.5.3" evidence="7 14"/>
<dbReference type="NCBIfam" id="TIGR03377">
    <property type="entry name" value="glycerol3P_GlpA"/>
    <property type="match status" value="1"/>
</dbReference>
<dbReference type="EMBL" id="LK995482">
    <property type="protein sequence ID" value="CED90715.1"/>
    <property type="molecule type" value="Genomic_DNA"/>
</dbReference>
<name>A0A1L7RA48_9ACTO</name>
<comment type="pathway">
    <text evidence="4">Polyol metabolism; glycerol degradation via glycerol kinase pathway; glycerone phosphate from sn-glycerol 3-phosphate (anaerobic route): step 1/1.</text>
</comment>
<evidence type="ECO:0000256" key="14">
    <source>
        <dbReference type="RuleBase" id="RU361217"/>
    </source>
</evidence>
<keyword evidence="12" id="KW-0472">Membrane</keyword>
<dbReference type="GO" id="GO:0046168">
    <property type="term" value="P:glycerol-3-phosphate catabolic process"/>
    <property type="evidence" value="ECO:0007669"/>
    <property type="project" value="TreeGrafter"/>
</dbReference>
<dbReference type="CDD" id="cd19946">
    <property type="entry name" value="GlpA-like_Fer2_BFD-like"/>
    <property type="match status" value="1"/>
</dbReference>
<gene>
    <name evidence="17" type="ORF">AAM4_0883</name>
</gene>
<dbReference type="InterPro" id="IPR006076">
    <property type="entry name" value="FAD-dep_OxRdtase"/>
</dbReference>
<comment type="cofactor">
    <cofactor evidence="1">
        <name>FMN</name>
        <dbReference type="ChEBI" id="CHEBI:58210"/>
    </cofactor>
</comment>
<evidence type="ECO:0000313" key="17">
    <source>
        <dbReference type="EMBL" id="CED90715.1"/>
    </source>
</evidence>
<evidence type="ECO:0000256" key="12">
    <source>
        <dbReference type="ARBA" id="ARBA00023136"/>
    </source>
</evidence>
<evidence type="ECO:0000256" key="6">
    <source>
        <dbReference type="ARBA" id="ARBA00011331"/>
    </source>
</evidence>
<evidence type="ECO:0000256" key="11">
    <source>
        <dbReference type="ARBA" id="ARBA00023002"/>
    </source>
</evidence>
<dbReference type="PRINTS" id="PR01001">
    <property type="entry name" value="FADG3PDH"/>
</dbReference>
<feature type="domain" description="FAD dependent oxidoreductase" evidence="15">
    <location>
        <begin position="7"/>
        <end position="360"/>
    </location>
</feature>
<evidence type="ECO:0000256" key="5">
    <source>
        <dbReference type="ARBA" id="ARBA00007330"/>
    </source>
</evidence>
<sequence>MRAMTADVVVVGGGATGVGVARDAAMRGLSVVLLERADLAQGTSGRFHGLLHSGGRYVVSDPGSARECAEENAIVSRIHADAVERTGGMFVVTPEDDLEFSDRFLIGAQETGVACEELSLSEALRLEPRLNPGIKRAFAVNDAAVDGWQMVWGAARSARAHGAEILTYHEVTDLVVEGEGEDRRVVAVRAHGLKTGEDLTISCAMVVNAAGPWGGRLAAMAGSEAVEIVAGAGIMIAVNHRLVNHVINRCVYPADGDILVPDHTVSIIGTTDSRIPDPDHIPIPREEVAQMLDAGEVLIPGFRQTRLVHAWAGARPLVRDKRVSGTDTRHMSRGMTVLRHSEAEGLAGLITVAGGKLTTYRLMAKNTVDAVCAELGVERPCTTDTESVPGSESGHNYRITHRLAAREQDRLEGQIICECELVTRKMLTDLMDEQPDASFDDLRRQLRIGMGPCQGGFCAARVAGVHVCQGRTDAAEATELLRTFLRHRWIGLWSILHGEQVREAALDFWMLQGTLDVEDLPTAAAPAAAATPIENAEDGEQRPDELAEALAALAAAPRLDAEAAALAGATRATAAAKQEVRA</sequence>
<evidence type="ECO:0000256" key="3">
    <source>
        <dbReference type="ARBA" id="ARBA00004202"/>
    </source>
</evidence>
<dbReference type="GO" id="GO:0019563">
    <property type="term" value="P:glycerol catabolic process"/>
    <property type="evidence" value="ECO:0007669"/>
    <property type="project" value="UniProtKB-UniPathway"/>
</dbReference>
<dbReference type="PROSITE" id="PS00977">
    <property type="entry name" value="FAD_G3PDH_1"/>
    <property type="match status" value="1"/>
</dbReference>
<proteinExistence type="inferred from homology"/>
<comment type="cofactor">
    <cofactor evidence="2 14">
        <name>FAD</name>
        <dbReference type="ChEBI" id="CHEBI:57692"/>
    </cofactor>
</comment>
<dbReference type="InterPro" id="IPR000447">
    <property type="entry name" value="G3P_DH_FAD-dep"/>
</dbReference>
<dbReference type="RefSeq" id="WP_210579399.1">
    <property type="nucleotide sequence ID" value="NZ_LK995482.1"/>
</dbReference>
<dbReference type="PROSITE" id="PS00978">
    <property type="entry name" value="FAD_G3PDH_2"/>
    <property type="match status" value="1"/>
</dbReference>